<dbReference type="InterPro" id="IPR031107">
    <property type="entry name" value="Small_HSP"/>
</dbReference>
<dbReference type="Proteomes" id="UP000317010">
    <property type="component" value="Unassembled WGS sequence"/>
</dbReference>
<evidence type="ECO:0000256" key="1">
    <source>
        <dbReference type="PROSITE-ProRule" id="PRU00285"/>
    </source>
</evidence>
<reference evidence="5 6" key="1">
    <citation type="submission" date="2019-07" db="EMBL/GenBank/DDBJ databases">
        <title>Genomic Encyclopedia of Archaeal and Bacterial Type Strains, Phase II (KMG-II): from individual species to whole genera.</title>
        <authorList>
            <person name="Goeker M."/>
        </authorList>
    </citation>
    <scope>NUCLEOTIDE SEQUENCE [LARGE SCALE GENOMIC DNA]</scope>
    <source>
        <strain evidence="5 6">ATCC BAA-1854</strain>
    </source>
</reference>
<sequence>MFRDHNSARGAQGCGHAHGKHGHFRSEHFRRPKYNLPLNIADNETNFEVYVYALGYAKENIKISVQDDILYISGTRTVDEDNLPNFSKQEYPVKSFERMLNLNGQVNVDAITARQEDGVLIITLPKNAEAQKPSQQIPVN</sequence>
<dbReference type="InterPro" id="IPR008978">
    <property type="entry name" value="HSP20-like_chaperone"/>
</dbReference>
<dbReference type="RefSeq" id="WP_144909063.1">
    <property type="nucleotide sequence ID" value="NZ_VLLI01000001.1"/>
</dbReference>
<name>A0A562UFT5_9SPHI</name>
<comment type="caution">
    <text evidence="5">The sequence shown here is derived from an EMBL/GenBank/DDBJ whole genome shotgun (WGS) entry which is preliminary data.</text>
</comment>
<dbReference type="SUPFAM" id="SSF49764">
    <property type="entry name" value="HSP20-like chaperones"/>
    <property type="match status" value="1"/>
</dbReference>
<comment type="similarity">
    <text evidence="1 2">Belongs to the small heat shock protein (HSP20) family.</text>
</comment>
<accession>A0A562UFT5</accession>
<dbReference type="PANTHER" id="PTHR11527">
    <property type="entry name" value="HEAT-SHOCK PROTEIN 20 FAMILY MEMBER"/>
    <property type="match status" value="1"/>
</dbReference>
<dbReference type="AlphaFoldDB" id="A0A562UFT5"/>
<dbReference type="PROSITE" id="PS01031">
    <property type="entry name" value="SHSP"/>
    <property type="match status" value="1"/>
</dbReference>
<dbReference type="Gene3D" id="2.60.40.790">
    <property type="match status" value="1"/>
</dbReference>
<evidence type="ECO:0000313" key="6">
    <source>
        <dbReference type="Proteomes" id="UP000317010"/>
    </source>
</evidence>
<feature type="region of interest" description="Disordered" evidence="3">
    <location>
        <begin position="1"/>
        <end position="26"/>
    </location>
</feature>
<feature type="domain" description="SHSP" evidence="4">
    <location>
        <begin position="29"/>
        <end position="140"/>
    </location>
</feature>
<proteinExistence type="inferred from homology"/>
<dbReference type="InterPro" id="IPR002068">
    <property type="entry name" value="A-crystallin/Hsp20_dom"/>
</dbReference>
<keyword evidence="6" id="KW-1185">Reference proteome</keyword>
<evidence type="ECO:0000256" key="2">
    <source>
        <dbReference type="RuleBase" id="RU003616"/>
    </source>
</evidence>
<organism evidence="5 6">
    <name type="scientific">Mucilaginibacter frigoritolerans</name>
    <dbReference type="NCBI Taxonomy" id="652788"/>
    <lineage>
        <taxon>Bacteria</taxon>
        <taxon>Pseudomonadati</taxon>
        <taxon>Bacteroidota</taxon>
        <taxon>Sphingobacteriia</taxon>
        <taxon>Sphingobacteriales</taxon>
        <taxon>Sphingobacteriaceae</taxon>
        <taxon>Mucilaginibacter</taxon>
    </lineage>
</organism>
<evidence type="ECO:0000256" key="3">
    <source>
        <dbReference type="SAM" id="MobiDB-lite"/>
    </source>
</evidence>
<evidence type="ECO:0000259" key="4">
    <source>
        <dbReference type="PROSITE" id="PS01031"/>
    </source>
</evidence>
<gene>
    <name evidence="5" type="ORF">JN11_00384</name>
</gene>
<dbReference type="OrthoDB" id="670468at2"/>
<evidence type="ECO:0000313" key="5">
    <source>
        <dbReference type="EMBL" id="TWJ04664.1"/>
    </source>
</evidence>
<dbReference type="CDD" id="cd06464">
    <property type="entry name" value="ACD_sHsps-like"/>
    <property type="match status" value="1"/>
</dbReference>
<dbReference type="EMBL" id="VLLI01000001">
    <property type="protein sequence ID" value="TWJ04664.1"/>
    <property type="molecule type" value="Genomic_DNA"/>
</dbReference>
<protein>
    <submittedName>
        <fullName evidence="5">HSP20 family protein</fullName>
    </submittedName>
</protein>
<dbReference type="Pfam" id="PF00011">
    <property type="entry name" value="HSP20"/>
    <property type="match status" value="1"/>
</dbReference>